<dbReference type="RefSeq" id="WP_084661034.1">
    <property type="nucleotide sequence ID" value="NZ_FWWY01000001.1"/>
</dbReference>
<keyword evidence="1" id="KW-0808">Transferase</keyword>
<dbReference type="Pfam" id="PF03702">
    <property type="entry name" value="AnmK"/>
    <property type="match status" value="1"/>
</dbReference>
<evidence type="ECO:0000313" key="1">
    <source>
        <dbReference type="EMBL" id="SMC03783.1"/>
    </source>
</evidence>
<proteinExistence type="predicted"/>
<dbReference type="OrthoDB" id="9763949at2"/>
<accession>A0A1W1WDI3</accession>
<dbReference type="InterPro" id="IPR005338">
    <property type="entry name" value="Anhydro_N_Ac-Mur_kinase"/>
</dbReference>
<dbReference type="GO" id="GO:0009254">
    <property type="term" value="P:peptidoglycan turnover"/>
    <property type="evidence" value="ECO:0007669"/>
    <property type="project" value="InterPro"/>
</dbReference>
<dbReference type="EMBL" id="FWWY01000001">
    <property type="protein sequence ID" value="SMC03783.1"/>
    <property type="molecule type" value="Genomic_DNA"/>
</dbReference>
<name>A0A1W1WDI3_SULTA</name>
<dbReference type="GO" id="GO:0016301">
    <property type="term" value="F:kinase activity"/>
    <property type="evidence" value="ECO:0007669"/>
    <property type="project" value="UniProtKB-KW"/>
</dbReference>
<keyword evidence="2" id="KW-1185">Reference proteome</keyword>
<gene>
    <name evidence="1" type="ORF">SAMN00768000_1268</name>
</gene>
<dbReference type="Proteomes" id="UP000192660">
    <property type="component" value="Unassembled WGS sequence"/>
</dbReference>
<dbReference type="PANTHER" id="PTHR30605:SF0">
    <property type="entry name" value="ANHYDRO-N-ACETYLMURAMIC ACID KINASE"/>
    <property type="match status" value="1"/>
</dbReference>
<dbReference type="SUPFAM" id="SSF53067">
    <property type="entry name" value="Actin-like ATPase domain"/>
    <property type="match status" value="1"/>
</dbReference>
<dbReference type="Gene3D" id="3.30.420.40">
    <property type="match status" value="2"/>
</dbReference>
<dbReference type="GO" id="GO:0005524">
    <property type="term" value="F:ATP binding"/>
    <property type="evidence" value="ECO:0007669"/>
    <property type="project" value="InterPro"/>
</dbReference>
<keyword evidence="1" id="KW-0418">Kinase</keyword>
<reference evidence="2" key="1">
    <citation type="submission" date="2017-04" db="EMBL/GenBank/DDBJ databases">
        <authorList>
            <person name="Varghese N."/>
            <person name="Submissions S."/>
        </authorList>
    </citation>
    <scope>NUCLEOTIDE SEQUENCE [LARGE SCALE GENOMIC DNA]</scope>
    <source>
        <strain evidence="2">DSM 9293</strain>
    </source>
</reference>
<dbReference type="InterPro" id="IPR043129">
    <property type="entry name" value="ATPase_NBD"/>
</dbReference>
<sequence length="405" mass="44348">MAWVVGLNSGSSLDSIDGVLIDMDFDAEGWPRLKGVEATAEIPWPEQVHNDIVRAINLDMRIDELCRLNFVAGAVFSKAVNAVLHKASIPASEVAVIGVDGQTIYQEPPLRQKWVGTEFRNAVEAFRDGRLGCTLQIGDGAVISALTGIPTISQFRPADIAVGGTGAPIEQLLDYFHYRHIAPVVTLNIGGIANIHAVHADQNKMMAFDTGPGNILMDRLAQTKFGLPYDKNGTIAATGHVNSSVLDFLMTHPFLRRDPPRSAWREDFSLKYLQMILDKFPAVEPRDMMATMAEFTVQAILQSLHRVPFLDEVSFLIGNGGGVYNDVVINSLKQQIPQHIHFVLSDQFGIPAKSNEAVKFATLGFATIHHLSGNIPHASGATRFAVLGRVHYPPYSTDFELDVTQ</sequence>
<protein>
    <submittedName>
        <fullName evidence="1">Anhydro-N-acetylmuramic acid kinase</fullName>
    </submittedName>
</protein>
<evidence type="ECO:0000313" key="2">
    <source>
        <dbReference type="Proteomes" id="UP000192660"/>
    </source>
</evidence>
<dbReference type="PANTHER" id="PTHR30605">
    <property type="entry name" value="ANHYDRO-N-ACETYLMURAMIC ACID KINASE"/>
    <property type="match status" value="1"/>
</dbReference>
<dbReference type="STRING" id="28034.BFX07_09825"/>
<dbReference type="AlphaFoldDB" id="A0A1W1WDI3"/>
<dbReference type="GO" id="GO:0006040">
    <property type="term" value="P:amino sugar metabolic process"/>
    <property type="evidence" value="ECO:0007669"/>
    <property type="project" value="InterPro"/>
</dbReference>
<organism evidence="1 2">
    <name type="scientific">Sulfobacillus thermosulfidooxidans (strain DSM 9293 / VKM B-1269 / AT-1)</name>
    <dbReference type="NCBI Taxonomy" id="929705"/>
    <lineage>
        <taxon>Bacteria</taxon>
        <taxon>Bacillati</taxon>
        <taxon>Bacillota</taxon>
        <taxon>Clostridia</taxon>
        <taxon>Eubacteriales</taxon>
        <taxon>Clostridiales Family XVII. Incertae Sedis</taxon>
        <taxon>Sulfobacillus</taxon>
    </lineage>
</organism>
<dbReference type="GO" id="GO:0016773">
    <property type="term" value="F:phosphotransferase activity, alcohol group as acceptor"/>
    <property type="evidence" value="ECO:0007669"/>
    <property type="project" value="InterPro"/>
</dbReference>